<accession>A0A5C6P223</accession>
<dbReference type="GO" id="GO:0019722">
    <property type="term" value="P:calcium-mediated signaling"/>
    <property type="evidence" value="ECO:0007669"/>
    <property type="project" value="TreeGrafter"/>
</dbReference>
<dbReference type="PRINTS" id="PR00237">
    <property type="entry name" value="GPCRRHODOPSN"/>
</dbReference>
<evidence type="ECO:0000256" key="1">
    <source>
        <dbReference type="ARBA" id="ARBA00004651"/>
    </source>
</evidence>
<protein>
    <submittedName>
        <fullName evidence="14">C-C chemokine receptor type 9</fullName>
    </submittedName>
</protein>
<feature type="transmembrane region" description="Helical" evidence="12">
    <location>
        <begin position="434"/>
        <end position="456"/>
    </location>
</feature>
<evidence type="ECO:0000256" key="7">
    <source>
        <dbReference type="ARBA" id="ARBA00023170"/>
    </source>
</evidence>
<dbReference type="PANTHER" id="PTHR10489:SF664">
    <property type="entry name" value="C-C CHEMOKINE RECEPTOR TYPE 9"/>
    <property type="match status" value="1"/>
</dbReference>
<keyword evidence="2" id="KW-1003">Cell membrane</keyword>
<feature type="non-terminal residue" evidence="14">
    <location>
        <position position="1"/>
    </location>
</feature>
<dbReference type="PROSITE" id="PS50262">
    <property type="entry name" value="G_PROTEIN_RECEP_F1_2"/>
    <property type="match status" value="1"/>
</dbReference>
<dbReference type="PRINTS" id="PR00641">
    <property type="entry name" value="CHEMOKINER7"/>
</dbReference>
<dbReference type="GO" id="GO:0060326">
    <property type="term" value="P:cell chemotaxis"/>
    <property type="evidence" value="ECO:0007669"/>
    <property type="project" value="TreeGrafter"/>
</dbReference>
<feature type="compositionally biased region" description="Polar residues" evidence="11">
    <location>
        <begin position="656"/>
        <end position="676"/>
    </location>
</feature>
<dbReference type="InterPro" id="IPR017452">
    <property type="entry name" value="GPCR_Rhodpsn_7TM"/>
</dbReference>
<comment type="subcellular location">
    <subcellularLocation>
        <location evidence="1">Cell membrane</location>
        <topology evidence="1">Multi-pass membrane protein</topology>
    </subcellularLocation>
</comment>
<dbReference type="GO" id="GO:0006954">
    <property type="term" value="P:inflammatory response"/>
    <property type="evidence" value="ECO:0007669"/>
    <property type="project" value="InterPro"/>
</dbReference>
<dbReference type="PANTHER" id="PTHR10489">
    <property type="entry name" value="CELL ADHESION MOLECULE"/>
    <property type="match status" value="1"/>
</dbReference>
<evidence type="ECO:0000256" key="6">
    <source>
        <dbReference type="ARBA" id="ARBA00023136"/>
    </source>
</evidence>
<dbReference type="EMBL" id="RHFK02000007">
    <property type="protein sequence ID" value="TWW73136.1"/>
    <property type="molecule type" value="Genomic_DNA"/>
</dbReference>
<comment type="similarity">
    <text evidence="10">Belongs to the G-protein coupled receptor 1 family.</text>
</comment>
<evidence type="ECO:0000256" key="9">
    <source>
        <dbReference type="ARBA" id="ARBA00023224"/>
    </source>
</evidence>
<evidence type="ECO:0000256" key="4">
    <source>
        <dbReference type="ARBA" id="ARBA00022989"/>
    </source>
</evidence>
<keyword evidence="9 10" id="KW-0807">Transducer</keyword>
<evidence type="ECO:0000313" key="15">
    <source>
        <dbReference type="Proteomes" id="UP000324091"/>
    </source>
</evidence>
<proteinExistence type="inferred from homology"/>
<dbReference type="FunFam" id="1.20.1070.10:FF:000035">
    <property type="entry name" value="C-C chemokine receptor type 6"/>
    <property type="match status" value="1"/>
</dbReference>
<evidence type="ECO:0000256" key="5">
    <source>
        <dbReference type="ARBA" id="ARBA00023040"/>
    </source>
</evidence>
<dbReference type="GO" id="GO:0009897">
    <property type="term" value="C:external side of plasma membrane"/>
    <property type="evidence" value="ECO:0007669"/>
    <property type="project" value="TreeGrafter"/>
</dbReference>
<evidence type="ECO:0000256" key="11">
    <source>
        <dbReference type="SAM" id="MobiDB-lite"/>
    </source>
</evidence>
<keyword evidence="5 10" id="KW-0297">G-protein coupled receptor</keyword>
<keyword evidence="8" id="KW-0325">Glycoprotein</keyword>
<keyword evidence="4 12" id="KW-1133">Transmembrane helix</keyword>
<feature type="transmembrane region" description="Helical" evidence="12">
    <location>
        <begin position="357"/>
        <end position="377"/>
    </location>
</feature>
<dbReference type="PROSITE" id="PS00237">
    <property type="entry name" value="G_PROTEIN_RECEP_F1_1"/>
    <property type="match status" value="1"/>
</dbReference>
<feature type="transmembrane region" description="Helical" evidence="12">
    <location>
        <begin position="523"/>
        <end position="546"/>
    </location>
</feature>
<keyword evidence="6 12" id="KW-0472">Membrane</keyword>
<evidence type="ECO:0000313" key="14">
    <source>
        <dbReference type="EMBL" id="TWW73136.1"/>
    </source>
</evidence>
<feature type="transmembrane region" description="Helical" evidence="12">
    <location>
        <begin position="389"/>
        <end position="409"/>
    </location>
</feature>
<evidence type="ECO:0000259" key="13">
    <source>
        <dbReference type="PROSITE" id="PS50262"/>
    </source>
</evidence>
<evidence type="ECO:0000256" key="2">
    <source>
        <dbReference type="ARBA" id="ARBA00022475"/>
    </source>
</evidence>
<dbReference type="Proteomes" id="UP000324091">
    <property type="component" value="Chromosome 15"/>
</dbReference>
<dbReference type="AlphaFoldDB" id="A0A5C6P223"/>
<gene>
    <name evidence="14" type="ORF">D4764_15G0005300</name>
</gene>
<keyword evidence="3 10" id="KW-0812">Transmembrane</keyword>
<dbReference type="InterPro" id="IPR050119">
    <property type="entry name" value="CCR1-9-like"/>
</dbReference>
<feature type="transmembrane region" description="Helical" evidence="12">
    <location>
        <begin position="468"/>
        <end position="485"/>
    </location>
</feature>
<evidence type="ECO:0000256" key="3">
    <source>
        <dbReference type="ARBA" id="ARBA00022692"/>
    </source>
</evidence>
<feature type="transmembrane region" description="Helical" evidence="12">
    <location>
        <begin position="558"/>
        <end position="580"/>
    </location>
</feature>
<dbReference type="GO" id="GO:0007204">
    <property type="term" value="P:positive regulation of cytosolic calcium ion concentration"/>
    <property type="evidence" value="ECO:0007669"/>
    <property type="project" value="TreeGrafter"/>
</dbReference>
<feature type="region of interest" description="Disordered" evidence="11">
    <location>
        <begin position="647"/>
        <end position="676"/>
    </location>
</feature>
<name>A0A5C6P223_9TELE</name>
<dbReference type="GO" id="GO:0019957">
    <property type="term" value="F:C-C chemokine binding"/>
    <property type="evidence" value="ECO:0007669"/>
    <property type="project" value="TreeGrafter"/>
</dbReference>
<keyword evidence="15" id="KW-1185">Reference proteome</keyword>
<feature type="transmembrane region" description="Helical" evidence="12">
    <location>
        <begin position="605"/>
        <end position="624"/>
    </location>
</feature>
<dbReference type="GO" id="GO:0006955">
    <property type="term" value="P:immune response"/>
    <property type="evidence" value="ECO:0007669"/>
    <property type="project" value="InterPro"/>
</dbReference>
<evidence type="ECO:0000256" key="12">
    <source>
        <dbReference type="SAM" id="Phobius"/>
    </source>
</evidence>
<dbReference type="GO" id="GO:0016493">
    <property type="term" value="F:C-C chemokine receptor activity"/>
    <property type="evidence" value="ECO:0007669"/>
    <property type="project" value="InterPro"/>
</dbReference>
<comment type="caution">
    <text evidence="14">The sequence shown here is derived from an EMBL/GenBank/DDBJ whole genome shotgun (WGS) entry which is preliminary data.</text>
</comment>
<dbReference type="Pfam" id="PF00001">
    <property type="entry name" value="7tm_1"/>
    <property type="match status" value="1"/>
</dbReference>
<organism evidence="14 15">
    <name type="scientific">Takifugu flavidus</name>
    <name type="common">sansaifugu</name>
    <dbReference type="NCBI Taxonomy" id="433684"/>
    <lineage>
        <taxon>Eukaryota</taxon>
        <taxon>Metazoa</taxon>
        <taxon>Chordata</taxon>
        <taxon>Craniata</taxon>
        <taxon>Vertebrata</taxon>
        <taxon>Euteleostomi</taxon>
        <taxon>Actinopterygii</taxon>
        <taxon>Neopterygii</taxon>
        <taxon>Teleostei</taxon>
        <taxon>Neoteleostei</taxon>
        <taxon>Acanthomorphata</taxon>
        <taxon>Eupercaria</taxon>
        <taxon>Tetraodontiformes</taxon>
        <taxon>Tetradontoidea</taxon>
        <taxon>Tetraodontidae</taxon>
        <taxon>Takifugu</taxon>
    </lineage>
</organism>
<dbReference type="InterPro" id="IPR000355">
    <property type="entry name" value="Chemokine_rcpt"/>
</dbReference>
<dbReference type="InterPro" id="IPR001718">
    <property type="entry name" value="Chemokine_CCR7"/>
</dbReference>
<dbReference type="SUPFAM" id="SSF81321">
    <property type="entry name" value="Family A G protein-coupled receptor-like"/>
    <property type="match status" value="1"/>
</dbReference>
<dbReference type="PRINTS" id="PR00657">
    <property type="entry name" value="CCCHEMOKINER"/>
</dbReference>
<sequence>NSSSSDDAPPPLTTLLFLLSRNLSSSSSSHDAPLPPPPLTTLLFLLLLSQRSSSSSHDAPLPPPPLMTLLFLLLLSRRSSSSSSHGAPLPPPLTVLLFLSRHSSSSSSHDAPLPPPLTALLFLSRRSFSSSSHGAPFPPPLTVLLFLSRRSSSSSSHGAPFPPPLTALLFLSHGAPLPPPLTVLLFLSRRSSSSSSHGTPFPPPLTALLFLLLSRRSSSSSSRCSFSSSSHGAPLPPPLTALLFLLLSRRSSSSHDAPSPLTALLFLLLSQRSSSSHDAPPPVKLLLSTLFSARQTRADRETTCPQDSMDSYMTVFPTEDSFLVSFSPTTDDDYDYPDLLCTQESVMAFRRRYQPPLFWLIAMVGGAGNLAVMWIYLNFQQRLKTMTDVYLLNLAVADLLFLITLPLWAAEALHGWTFGSGLCKVIAAVYKVNLFSSMLLLTCISVDRYVVIVRAVKAQNSRLERRRLSLLVCLGVWLLAVLLAIPELVFATTAEVGEQQFCRMVFPPQLGNLTKILTLSLQVSMGFCLPFIIMAFCYTFIVVRLLKAQNFQKHKAMRVILVVVLVFVVSQLPYNGVLVMEAVQASNMTMTDCEDWKRMNTVKQVLMSLAYTHACLNPFLYAFVGVRFRRDMMTLLRVRRHQTAHKMQPSKFCRSPLSSTRASVMSDSETSAALSL</sequence>
<dbReference type="Gene3D" id="1.20.1070.10">
    <property type="entry name" value="Rhodopsin 7-helix transmembrane proteins"/>
    <property type="match status" value="1"/>
</dbReference>
<feature type="domain" description="G-protein coupled receptors family 1 profile" evidence="13">
    <location>
        <begin position="368"/>
        <end position="621"/>
    </location>
</feature>
<reference evidence="14 15" key="1">
    <citation type="submission" date="2019-04" db="EMBL/GenBank/DDBJ databases">
        <title>Chromosome genome assembly for Takifugu flavidus.</title>
        <authorList>
            <person name="Xiao S."/>
        </authorList>
    </citation>
    <scope>NUCLEOTIDE SEQUENCE [LARGE SCALE GENOMIC DNA]</scope>
    <source>
        <strain evidence="14">HTHZ2018</strain>
        <tissue evidence="14">Muscle</tissue>
    </source>
</reference>
<evidence type="ECO:0000256" key="10">
    <source>
        <dbReference type="RuleBase" id="RU000688"/>
    </source>
</evidence>
<evidence type="ECO:0000256" key="8">
    <source>
        <dbReference type="ARBA" id="ARBA00023180"/>
    </source>
</evidence>
<dbReference type="InterPro" id="IPR000276">
    <property type="entry name" value="GPCR_Rhodpsn"/>
</dbReference>
<keyword evidence="7 10" id="KW-0675">Receptor</keyword>